<proteinExistence type="predicted"/>
<accession>A0A5C4WCT6</accession>
<gene>
    <name evidence="3" type="ORF">FHP29_04965</name>
</gene>
<feature type="chain" id="PRO_5039013652" evidence="2">
    <location>
        <begin position="26"/>
        <end position="59"/>
    </location>
</feature>
<sequence length="59" mass="5805">MDILGIRQGLLCLAIAVLVSGCAGAEADESELRTPPARDVPAGQVGDGADEGADGLATP</sequence>
<comment type="caution">
    <text evidence="3">The sequence shown here is derived from an EMBL/GenBank/DDBJ whole genome shotgun (WGS) entry which is preliminary data.</text>
</comment>
<feature type="region of interest" description="Disordered" evidence="1">
    <location>
        <begin position="27"/>
        <end position="59"/>
    </location>
</feature>
<keyword evidence="2" id="KW-0732">Signal</keyword>
<evidence type="ECO:0000256" key="1">
    <source>
        <dbReference type="SAM" id="MobiDB-lite"/>
    </source>
</evidence>
<evidence type="ECO:0000313" key="3">
    <source>
        <dbReference type="EMBL" id="TNM45159.1"/>
    </source>
</evidence>
<evidence type="ECO:0000256" key="2">
    <source>
        <dbReference type="SAM" id="SignalP"/>
    </source>
</evidence>
<dbReference type="AlphaFoldDB" id="A0A5C4WCT6"/>
<protein>
    <submittedName>
        <fullName evidence="3">Uncharacterized protein</fullName>
    </submittedName>
</protein>
<evidence type="ECO:0000313" key="4">
    <source>
        <dbReference type="Proteomes" id="UP000313231"/>
    </source>
</evidence>
<organism evidence="3 4">
    <name type="scientific">Nocardioides albidus</name>
    <dbReference type="NCBI Taxonomy" id="1517589"/>
    <lineage>
        <taxon>Bacteria</taxon>
        <taxon>Bacillati</taxon>
        <taxon>Actinomycetota</taxon>
        <taxon>Actinomycetes</taxon>
        <taxon>Propionibacteriales</taxon>
        <taxon>Nocardioidaceae</taxon>
        <taxon>Nocardioides</taxon>
    </lineage>
</organism>
<dbReference type="OrthoDB" id="9974819at2"/>
<keyword evidence="4" id="KW-1185">Reference proteome</keyword>
<name>A0A5C4WCT6_9ACTN</name>
<dbReference type="Proteomes" id="UP000313231">
    <property type="component" value="Unassembled WGS sequence"/>
</dbReference>
<dbReference type="RefSeq" id="WP_139621739.1">
    <property type="nucleotide sequence ID" value="NZ_VDMP01000017.1"/>
</dbReference>
<reference evidence="3 4" key="1">
    <citation type="journal article" date="2016" name="Int. J. Syst. Evol. Microbiol.">
        <title>Nocardioides albidus sp. nov., an actinobacterium isolated from garden soil.</title>
        <authorList>
            <person name="Singh H."/>
            <person name="Du J."/>
            <person name="Trinh H."/>
            <person name="Won K."/>
            <person name="Yang J.E."/>
            <person name="Yin C."/>
            <person name="Kook M."/>
            <person name="Yi T.H."/>
        </authorList>
    </citation>
    <scope>NUCLEOTIDE SEQUENCE [LARGE SCALE GENOMIC DNA]</scope>
    <source>
        <strain evidence="3 4">CCTCC AB 2015297</strain>
    </source>
</reference>
<feature type="signal peptide" evidence="2">
    <location>
        <begin position="1"/>
        <end position="25"/>
    </location>
</feature>
<dbReference type="EMBL" id="VDMP01000017">
    <property type="protein sequence ID" value="TNM45159.1"/>
    <property type="molecule type" value="Genomic_DNA"/>
</dbReference>
<dbReference type="PROSITE" id="PS51257">
    <property type="entry name" value="PROKAR_LIPOPROTEIN"/>
    <property type="match status" value="1"/>
</dbReference>